<dbReference type="AlphaFoldDB" id="A0A1H6SXB9"/>
<sequence length="170" mass="19001">MSRYGDALTERRELRGYETASDLAKKSKEVAEQLRDPQMSAFSQQTLSRLEGDKTGELIANARPRIQRMLSYLLGWSAEEFEMNVGVGIPAVPHFSNTSPLSASSPPTPDIPEGLLEAGERFASIDPLIAHPKVQAMLARQGNFGGRGPETAREWWSYFESVRRYIEVDE</sequence>
<protein>
    <submittedName>
        <fullName evidence="1">Uncharacterized protein</fullName>
    </submittedName>
</protein>
<keyword evidence="2" id="KW-1185">Reference proteome</keyword>
<dbReference type="EMBL" id="FNZA01000001">
    <property type="protein sequence ID" value="SEI68650.1"/>
    <property type="molecule type" value="Genomic_DNA"/>
</dbReference>
<evidence type="ECO:0000313" key="1">
    <source>
        <dbReference type="EMBL" id="SEI68650.1"/>
    </source>
</evidence>
<dbReference type="STRING" id="856736.SAMN04488058_101341"/>
<reference evidence="2" key="1">
    <citation type="submission" date="2016-10" db="EMBL/GenBank/DDBJ databases">
        <authorList>
            <person name="Varghese N."/>
            <person name="Submissions S."/>
        </authorList>
    </citation>
    <scope>NUCLEOTIDE SEQUENCE [LARGE SCALE GENOMIC DNA]</scope>
    <source>
        <strain evidence="2">CGMCC 1.10218</strain>
    </source>
</reference>
<organism evidence="1 2">
    <name type="scientific">Deinococcus reticulitermitis</name>
    <dbReference type="NCBI Taxonomy" id="856736"/>
    <lineage>
        <taxon>Bacteria</taxon>
        <taxon>Thermotogati</taxon>
        <taxon>Deinococcota</taxon>
        <taxon>Deinococci</taxon>
        <taxon>Deinococcales</taxon>
        <taxon>Deinococcaceae</taxon>
        <taxon>Deinococcus</taxon>
    </lineage>
</organism>
<name>A0A1H6SXB9_9DEIO</name>
<accession>A0A1H6SXB9</accession>
<proteinExistence type="predicted"/>
<gene>
    <name evidence="1" type="ORF">SAMN04488058_101341</name>
</gene>
<evidence type="ECO:0000313" key="2">
    <source>
        <dbReference type="Proteomes" id="UP000199223"/>
    </source>
</evidence>
<dbReference type="Proteomes" id="UP000199223">
    <property type="component" value="Unassembled WGS sequence"/>
</dbReference>